<feature type="transmembrane region" description="Helical" evidence="1">
    <location>
        <begin position="181"/>
        <end position="199"/>
    </location>
</feature>
<gene>
    <name evidence="2" type="ORF">FA10DRAFT_49526</name>
</gene>
<feature type="transmembrane region" description="Helical" evidence="1">
    <location>
        <begin position="211"/>
        <end position="233"/>
    </location>
</feature>
<keyword evidence="1" id="KW-1133">Transmembrane helix</keyword>
<name>A0A316YBJ4_9BASI</name>
<protein>
    <submittedName>
        <fullName evidence="2">Uncharacterized protein</fullName>
    </submittedName>
</protein>
<proteinExistence type="predicted"/>
<keyword evidence="1" id="KW-0812">Transmembrane</keyword>
<accession>A0A316YBJ4</accession>
<keyword evidence="3" id="KW-1185">Reference proteome</keyword>
<evidence type="ECO:0000313" key="2">
    <source>
        <dbReference type="EMBL" id="PWN86649.1"/>
    </source>
</evidence>
<dbReference type="AlphaFoldDB" id="A0A316YBJ4"/>
<sequence length="424" mass="45879">MHACATRSIFRACVASRRQGECKYSFGGSYFGFTRDSEELSRLRDCSSHLFARGAVPAYDDLAVSQHHDGRGLTSLLITKPYVAIASPLLGYKCRAVCSLSNPSSLQPSPSPSPSHRSCFSSLFSLPPPRTMTNDVRAADGNFGRAAGLRSGLALCASLVALCARTAAAVPLGYLVKRADWGIISLGVTLITGVVGAACSDKLPIPTQYRAAGCVAGLAIELFTGVGLVVFGATQKRAMEQDGHQFHVENVHWHGGLSGLKQMHVDGGLGSEYTHVMTHTFDDAVAHWLYSFDHGNNKHTLAVGAGHFNETQNRPLAARQDEQEQHYKQLYASYAWDDDNGDANGKRDASHQHHLQDAVNRHYSSSTYKDKHFTECAKIVVDGQMQTGGMVAVTKGTFFNQPGQSQGSANECNDQLKRALSFDI</sequence>
<keyword evidence="1" id="KW-0472">Membrane</keyword>
<organism evidence="2 3">
    <name type="scientific">Acaromyces ingoldii</name>
    <dbReference type="NCBI Taxonomy" id="215250"/>
    <lineage>
        <taxon>Eukaryota</taxon>
        <taxon>Fungi</taxon>
        <taxon>Dikarya</taxon>
        <taxon>Basidiomycota</taxon>
        <taxon>Ustilaginomycotina</taxon>
        <taxon>Exobasidiomycetes</taxon>
        <taxon>Exobasidiales</taxon>
        <taxon>Cryptobasidiaceae</taxon>
        <taxon>Acaromyces</taxon>
    </lineage>
</organism>
<reference evidence="2 3" key="1">
    <citation type="journal article" date="2018" name="Mol. Biol. Evol.">
        <title>Broad Genomic Sampling Reveals a Smut Pathogenic Ancestry of the Fungal Clade Ustilaginomycotina.</title>
        <authorList>
            <person name="Kijpornyongpan T."/>
            <person name="Mondo S.J."/>
            <person name="Barry K."/>
            <person name="Sandor L."/>
            <person name="Lee J."/>
            <person name="Lipzen A."/>
            <person name="Pangilinan J."/>
            <person name="LaButti K."/>
            <person name="Hainaut M."/>
            <person name="Henrissat B."/>
            <person name="Grigoriev I.V."/>
            <person name="Spatafora J.W."/>
            <person name="Aime M.C."/>
        </authorList>
    </citation>
    <scope>NUCLEOTIDE SEQUENCE [LARGE SCALE GENOMIC DNA]</scope>
    <source>
        <strain evidence="2 3">MCA 4198</strain>
    </source>
</reference>
<evidence type="ECO:0000313" key="3">
    <source>
        <dbReference type="Proteomes" id="UP000245768"/>
    </source>
</evidence>
<evidence type="ECO:0000256" key="1">
    <source>
        <dbReference type="SAM" id="Phobius"/>
    </source>
</evidence>
<dbReference type="EMBL" id="KZ819643">
    <property type="protein sequence ID" value="PWN86649.1"/>
    <property type="molecule type" value="Genomic_DNA"/>
</dbReference>
<feature type="transmembrane region" description="Helical" evidence="1">
    <location>
        <begin position="153"/>
        <end position="175"/>
    </location>
</feature>
<dbReference type="RefSeq" id="XP_025373847.1">
    <property type="nucleotide sequence ID" value="XM_025525525.1"/>
</dbReference>
<dbReference type="GeneID" id="37047441"/>
<dbReference type="Proteomes" id="UP000245768">
    <property type="component" value="Unassembled WGS sequence"/>
</dbReference>
<dbReference type="InParanoid" id="A0A316YBJ4"/>